<dbReference type="Pfam" id="PF25949">
    <property type="entry name" value="DUF7987"/>
    <property type="match status" value="1"/>
</dbReference>
<protein>
    <submittedName>
        <fullName evidence="2">Uncharacterized protein</fullName>
    </submittedName>
</protein>
<keyword evidence="1" id="KW-1133">Transmembrane helix</keyword>
<evidence type="ECO:0000256" key="1">
    <source>
        <dbReference type="SAM" id="Phobius"/>
    </source>
</evidence>
<keyword evidence="3" id="KW-1185">Reference proteome</keyword>
<evidence type="ECO:0000313" key="3">
    <source>
        <dbReference type="Proteomes" id="UP001597052"/>
    </source>
</evidence>
<sequence length="70" mass="7605">MKLTGKQIQWTAIVLGATCYFFLGALTEISLPVQFGAFIGVAVVLPAVVTRSVSLQQPPVDDGDDDEYRF</sequence>
<keyword evidence="1" id="KW-0472">Membrane</keyword>
<gene>
    <name evidence="2" type="ORF">ACFSBW_02740</name>
</gene>
<name>A0ABD6D4Z3_9EURY</name>
<comment type="caution">
    <text evidence="2">The sequence shown here is derived from an EMBL/GenBank/DDBJ whole genome shotgun (WGS) entry which is preliminary data.</text>
</comment>
<dbReference type="Proteomes" id="UP001597052">
    <property type="component" value="Unassembled WGS sequence"/>
</dbReference>
<reference evidence="2 3" key="1">
    <citation type="journal article" date="2019" name="Int. J. Syst. Evol. Microbiol.">
        <title>The Global Catalogue of Microorganisms (GCM) 10K type strain sequencing project: providing services to taxonomists for standard genome sequencing and annotation.</title>
        <authorList>
            <consortium name="The Broad Institute Genomics Platform"/>
            <consortium name="The Broad Institute Genome Sequencing Center for Infectious Disease"/>
            <person name="Wu L."/>
            <person name="Ma J."/>
        </authorList>
    </citation>
    <scope>NUCLEOTIDE SEQUENCE [LARGE SCALE GENOMIC DNA]</scope>
    <source>
        <strain evidence="2 3">CGMCC 1.10593</strain>
    </source>
</reference>
<feature type="transmembrane region" description="Helical" evidence="1">
    <location>
        <begin position="29"/>
        <end position="49"/>
    </location>
</feature>
<organism evidence="2 3">
    <name type="scientific">Halohasta litorea</name>
    <dbReference type="NCBI Taxonomy" id="869891"/>
    <lineage>
        <taxon>Archaea</taxon>
        <taxon>Methanobacteriati</taxon>
        <taxon>Methanobacteriota</taxon>
        <taxon>Stenosarchaea group</taxon>
        <taxon>Halobacteria</taxon>
        <taxon>Halobacteriales</taxon>
        <taxon>Haloferacaceae</taxon>
        <taxon>Halohasta</taxon>
    </lineage>
</organism>
<dbReference type="EMBL" id="JBHUDM010000001">
    <property type="protein sequence ID" value="MFD1640795.1"/>
    <property type="molecule type" value="Genomic_DNA"/>
</dbReference>
<accession>A0ABD6D4Z3</accession>
<dbReference type="AlphaFoldDB" id="A0ABD6D4Z3"/>
<evidence type="ECO:0000313" key="2">
    <source>
        <dbReference type="EMBL" id="MFD1640795.1"/>
    </source>
</evidence>
<proteinExistence type="predicted"/>
<dbReference type="InterPro" id="IPR058293">
    <property type="entry name" value="DUF7987"/>
</dbReference>
<dbReference type="RefSeq" id="WP_256394493.1">
    <property type="nucleotide sequence ID" value="NZ_JANHDJ010000001.1"/>
</dbReference>
<feature type="transmembrane region" description="Helical" evidence="1">
    <location>
        <begin position="7"/>
        <end position="23"/>
    </location>
</feature>
<keyword evidence="1" id="KW-0812">Transmembrane</keyword>